<keyword evidence="8" id="KW-0812">Transmembrane</keyword>
<evidence type="ECO:0000256" key="8">
    <source>
        <dbReference type="SAM" id="Phobius"/>
    </source>
</evidence>
<evidence type="ECO:0000256" key="3">
    <source>
        <dbReference type="ARBA" id="ARBA00022454"/>
    </source>
</evidence>
<accession>A0A835ZPW4</accession>
<dbReference type="PROSITE" id="PS00353">
    <property type="entry name" value="HMG_BOX_1"/>
    <property type="match status" value="1"/>
</dbReference>
<dbReference type="PANTHER" id="PTHR10306:SF16">
    <property type="entry name" value="SYNAPTOPORIN"/>
    <property type="match status" value="1"/>
</dbReference>
<dbReference type="GO" id="GO:0006259">
    <property type="term" value="P:DNA metabolic process"/>
    <property type="evidence" value="ECO:0007669"/>
    <property type="project" value="UniProtKB-ARBA"/>
</dbReference>
<keyword evidence="8" id="KW-1133">Transmembrane helix</keyword>
<evidence type="ECO:0000313" key="11">
    <source>
        <dbReference type="Proteomes" id="UP000664991"/>
    </source>
</evidence>
<keyword evidence="5" id="KW-0677">Repeat</keyword>
<dbReference type="GO" id="GO:0005694">
    <property type="term" value="C:chromosome"/>
    <property type="evidence" value="ECO:0007669"/>
    <property type="project" value="UniProtKB-SubCell"/>
</dbReference>
<name>A0A835ZPW4_SHEEP</name>
<evidence type="ECO:0000313" key="10">
    <source>
        <dbReference type="EMBL" id="KAG5197616.1"/>
    </source>
</evidence>
<evidence type="ECO:0000256" key="5">
    <source>
        <dbReference type="ARBA" id="ARBA00022737"/>
    </source>
</evidence>
<dbReference type="SMART" id="SM00398">
    <property type="entry name" value="HMG"/>
    <property type="match status" value="2"/>
</dbReference>
<keyword evidence="4" id="KW-0399">Innate immunity</keyword>
<dbReference type="AlphaFoldDB" id="A0A835ZPW4"/>
<dbReference type="PANTHER" id="PTHR10306">
    <property type="entry name" value="SYNAPTOPHYSIN"/>
    <property type="match status" value="1"/>
</dbReference>
<dbReference type="PROSITE" id="PS00604">
    <property type="entry name" value="SYNAPTOP"/>
    <property type="match status" value="1"/>
</dbReference>
<protein>
    <recommendedName>
        <fullName evidence="9">HMG box domain-containing protein</fullName>
    </recommendedName>
</protein>
<dbReference type="InterPro" id="IPR001285">
    <property type="entry name" value="Synaptophysin/porin"/>
</dbReference>
<dbReference type="GO" id="GO:0005634">
    <property type="term" value="C:nucleus"/>
    <property type="evidence" value="ECO:0007669"/>
    <property type="project" value="UniProtKB-UniRule"/>
</dbReference>
<dbReference type="InterPro" id="IPR009071">
    <property type="entry name" value="HMG_box_dom"/>
</dbReference>
<keyword evidence="7" id="KW-0539">Nucleus</keyword>
<evidence type="ECO:0000259" key="9">
    <source>
        <dbReference type="PROSITE" id="PS50118"/>
    </source>
</evidence>
<keyword evidence="7" id="KW-0238">DNA-binding</keyword>
<comment type="subcellular location">
    <subcellularLocation>
        <location evidence="1">Chromosome</location>
    </subcellularLocation>
</comment>
<organism evidence="10 11">
    <name type="scientific">Ovis aries</name>
    <name type="common">Sheep</name>
    <dbReference type="NCBI Taxonomy" id="9940"/>
    <lineage>
        <taxon>Eukaryota</taxon>
        <taxon>Metazoa</taxon>
        <taxon>Chordata</taxon>
        <taxon>Craniata</taxon>
        <taxon>Vertebrata</taxon>
        <taxon>Euteleostomi</taxon>
        <taxon>Mammalia</taxon>
        <taxon>Eutheria</taxon>
        <taxon>Laurasiatheria</taxon>
        <taxon>Artiodactyla</taxon>
        <taxon>Ruminantia</taxon>
        <taxon>Pecora</taxon>
        <taxon>Bovidae</taxon>
        <taxon>Caprinae</taxon>
        <taxon>Ovis</taxon>
    </lineage>
</organism>
<evidence type="ECO:0000256" key="7">
    <source>
        <dbReference type="PROSITE-ProRule" id="PRU00267"/>
    </source>
</evidence>
<dbReference type="InterPro" id="IPR036910">
    <property type="entry name" value="HMG_box_dom_sf"/>
</dbReference>
<sequence>MDPVSQLASAGTFRALKEPLAFLRALELFEKHIGKGSCGELEIVLVNEVKYDLAIEIKFGSGTWCTENINGDDRFLKISKTSCPGAAEAKGRKRPHYLFNPHQTHVSFVSVTQYDFSLISEDCGECKLFAIFAFATCGGYSGGLRLSVDCANKTESDLSIDVAFAYPFRTQLWDFRDLDMCREECKKKNPEATVNFAEFSKKCSERWKTMSGKEKSKFNEMAKADKVHYDQEMKDYGPAKGGKDRNALKRPPSGFFLFSEFRPKIKSTNPGISIGDVAKELGKMWNNLNDSEKQQGSEAEGEILYLRLHEVRHSLDFDHRIKVHFKRLHQVTFEVPTCEGKERQKVSLIGDSSSSAEFFVTVAVFAFLYSLAATVVYIFFQNKYRENNRGPLIYVIDWS</sequence>
<dbReference type="PROSITE" id="PS50118">
    <property type="entry name" value="HMG_BOX_2"/>
    <property type="match status" value="2"/>
</dbReference>
<dbReference type="InterPro" id="IPR017967">
    <property type="entry name" value="HMG_boxA_CS"/>
</dbReference>
<dbReference type="SUPFAM" id="SSF47095">
    <property type="entry name" value="HMG-box"/>
    <property type="match status" value="2"/>
</dbReference>
<dbReference type="CDD" id="cd21978">
    <property type="entry name" value="HMG-box_HMGB_rpt1"/>
    <property type="match status" value="1"/>
</dbReference>
<feature type="transmembrane region" description="Helical" evidence="8">
    <location>
        <begin position="358"/>
        <end position="380"/>
    </location>
</feature>
<comment type="similarity">
    <text evidence="2">Belongs to the HMGB family.</text>
</comment>
<feature type="DNA-binding region" description="HMG box" evidence="7">
    <location>
        <begin position="248"/>
        <end position="294"/>
    </location>
</feature>
<dbReference type="Proteomes" id="UP000664991">
    <property type="component" value="Unassembled WGS sequence"/>
</dbReference>
<dbReference type="GO" id="GO:0045087">
    <property type="term" value="P:innate immune response"/>
    <property type="evidence" value="ECO:0007669"/>
    <property type="project" value="UniProtKB-KW"/>
</dbReference>
<evidence type="ECO:0000256" key="1">
    <source>
        <dbReference type="ARBA" id="ARBA00004286"/>
    </source>
</evidence>
<keyword evidence="8" id="KW-0472">Membrane</keyword>
<dbReference type="PRINTS" id="PR00886">
    <property type="entry name" value="HIGHMOBLTY12"/>
</dbReference>
<feature type="domain" description="HMG box" evidence="9">
    <location>
        <begin position="182"/>
        <end position="237"/>
    </location>
</feature>
<dbReference type="Gene3D" id="1.10.30.10">
    <property type="entry name" value="High mobility group box domain"/>
    <property type="match status" value="2"/>
</dbReference>
<dbReference type="Pfam" id="PF09011">
    <property type="entry name" value="HMG_box_2"/>
    <property type="match status" value="1"/>
</dbReference>
<keyword evidence="6" id="KW-0558">Oxidation</keyword>
<dbReference type="Pfam" id="PF00505">
    <property type="entry name" value="HMG_box"/>
    <property type="match status" value="1"/>
</dbReference>
<dbReference type="GO" id="GO:0030672">
    <property type="term" value="C:synaptic vesicle membrane"/>
    <property type="evidence" value="ECO:0007669"/>
    <property type="project" value="TreeGrafter"/>
</dbReference>
<feature type="domain" description="HMG box" evidence="9">
    <location>
        <begin position="248"/>
        <end position="294"/>
    </location>
</feature>
<gene>
    <name evidence="10" type="ORF">JEQ12_008345</name>
</gene>
<proteinExistence type="inferred from homology"/>
<dbReference type="EMBL" id="JAEMGP010000019">
    <property type="protein sequence ID" value="KAG5197616.1"/>
    <property type="molecule type" value="Genomic_DNA"/>
</dbReference>
<evidence type="ECO:0000256" key="4">
    <source>
        <dbReference type="ARBA" id="ARBA00022588"/>
    </source>
</evidence>
<evidence type="ECO:0000256" key="6">
    <source>
        <dbReference type="ARBA" id="ARBA00023097"/>
    </source>
</evidence>
<reference evidence="10 11" key="1">
    <citation type="submission" date="2020-12" db="EMBL/GenBank/DDBJ databases">
        <title>De novo assembly of Tibetan sheep genome.</title>
        <authorList>
            <person name="Li X."/>
        </authorList>
    </citation>
    <scope>NUCLEOTIDE SEQUENCE [LARGE SCALE GENOMIC DNA]</scope>
    <source>
        <tissue evidence="10">Heart</tissue>
    </source>
</reference>
<keyword evidence="4" id="KW-0391">Immunity</keyword>
<keyword evidence="3" id="KW-0158">Chromosome</keyword>
<feature type="DNA-binding region" description="HMG box" evidence="7">
    <location>
        <begin position="182"/>
        <end position="237"/>
    </location>
</feature>
<evidence type="ECO:0000256" key="2">
    <source>
        <dbReference type="ARBA" id="ARBA00008774"/>
    </source>
</evidence>
<comment type="caution">
    <text evidence="10">The sequence shown here is derived from an EMBL/GenBank/DDBJ whole genome shotgun (WGS) entry which is preliminary data.</text>
</comment>
<dbReference type="GO" id="GO:0008301">
    <property type="term" value="F:DNA binding, bending"/>
    <property type="evidence" value="ECO:0007669"/>
    <property type="project" value="UniProtKB-ARBA"/>
</dbReference>